<sequence length="224" mass="26244">MRKKYQPTLFFILFIFFNTSFIFPSKAQDSDQFKVEVENLSKKYQQIEWEKGGVVFTGSSSIKMWKTLEKDFPNAKIINTGFGGSQTHHLIKYLDQLVLEFEPKKIFIYEGDNDINAGKPVRQILDEFFEIMEKVTAIVPDAQFYFISAKPSPSRWAKKGQYELFNERLKIFAMNHPNANFIDIWTPMMAKDGKPKPELFLEDNLHMNEKGYAIWKKAVKPYLD</sequence>
<dbReference type="InterPro" id="IPR013830">
    <property type="entry name" value="SGNH_hydro"/>
</dbReference>
<reference evidence="3" key="1">
    <citation type="submission" date="2017-04" db="EMBL/GenBank/DDBJ databases">
        <authorList>
            <person name="Varghese N."/>
            <person name="Submissions S."/>
        </authorList>
    </citation>
    <scope>NUCLEOTIDE SEQUENCE [LARGE SCALE GENOMIC DNA]</scope>
    <source>
        <strain evidence="3">DSM 16537</strain>
    </source>
</reference>
<dbReference type="InterPro" id="IPR051532">
    <property type="entry name" value="Ester_Hydrolysis_Enzymes"/>
</dbReference>
<dbReference type="InterPro" id="IPR036514">
    <property type="entry name" value="SGNH_hydro_sf"/>
</dbReference>
<dbReference type="Pfam" id="PF13472">
    <property type="entry name" value="Lipase_GDSL_2"/>
    <property type="match status" value="1"/>
</dbReference>
<evidence type="ECO:0000259" key="1">
    <source>
        <dbReference type="Pfam" id="PF13472"/>
    </source>
</evidence>
<evidence type="ECO:0000313" key="2">
    <source>
        <dbReference type="EMBL" id="SMD43803.1"/>
    </source>
</evidence>
<dbReference type="PANTHER" id="PTHR30383">
    <property type="entry name" value="THIOESTERASE 1/PROTEASE 1/LYSOPHOSPHOLIPASE L1"/>
    <property type="match status" value="1"/>
</dbReference>
<proteinExistence type="predicted"/>
<name>A0A1W2H4F7_9BACT</name>
<organism evidence="2 3">
    <name type="scientific">Aquiflexum balticum DSM 16537</name>
    <dbReference type="NCBI Taxonomy" id="758820"/>
    <lineage>
        <taxon>Bacteria</taxon>
        <taxon>Pseudomonadati</taxon>
        <taxon>Bacteroidota</taxon>
        <taxon>Cytophagia</taxon>
        <taxon>Cytophagales</taxon>
        <taxon>Cyclobacteriaceae</taxon>
        <taxon>Aquiflexum</taxon>
    </lineage>
</organism>
<protein>
    <submittedName>
        <fullName evidence="2">Lysophospholipase L1</fullName>
    </submittedName>
</protein>
<evidence type="ECO:0000313" key="3">
    <source>
        <dbReference type="Proteomes" id="UP000192333"/>
    </source>
</evidence>
<accession>A0A1W2H4F7</accession>
<dbReference type="RefSeq" id="WP_084120667.1">
    <property type="nucleotide sequence ID" value="NZ_LT838813.1"/>
</dbReference>
<dbReference type="SUPFAM" id="SSF52266">
    <property type="entry name" value="SGNH hydrolase"/>
    <property type="match status" value="1"/>
</dbReference>
<dbReference type="GO" id="GO:0004622">
    <property type="term" value="F:phosphatidylcholine lysophospholipase activity"/>
    <property type="evidence" value="ECO:0007669"/>
    <property type="project" value="TreeGrafter"/>
</dbReference>
<dbReference type="Proteomes" id="UP000192333">
    <property type="component" value="Chromosome I"/>
</dbReference>
<dbReference type="AlphaFoldDB" id="A0A1W2H4F7"/>
<dbReference type="OrthoDB" id="9790057at2"/>
<dbReference type="STRING" id="758820.SAMN00777080_2412"/>
<dbReference type="EMBL" id="LT838813">
    <property type="protein sequence ID" value="SMD43803.1"/>
    <property type="molecule type" value="Genomic_DNA"/>
</dbReference>
<dbReference type="CDD" id="cd04502">
    <property type="entry name" value="SGNH_hydrolase_like_7"/>
    <property type="match status" value="1"/>
</dbReference>
<feature type="domain" description="SGNH hydrolase-type esterase" evidence="1">
    <location>
        <begin position="67"/>
        <end position="214"/>
    </location>
</feature>
<gene>
    <name evidence="2" type="ORF">SAMN00777080_2412</name>
</gene>
<dbReference type="Gene3D" id="3.40.50.1110">
    <property type="entry name" value="SGNH hydrolase"/>
    <property type="match status" value="1"/>
</dbReference>
<dbReference type="PANTHER" id="PTHR30383:SF5">
    <property type="entry name" value="SGNH HYDROLASE-TYPE ESTERASE DOMAIN-CONTAINING PROTEIN"/>
    <property type="match status" value="1"/>
</dbReference>
<keyword evidence="3" id="KW-1185">Reference proteome</keyword>